<protein>
    <recommendedName>
        <fullName evidence="3">CRISPR-associated protein Cas2</fullName>
    </recommendedName>
</protein>
<dbReference type="EMBL" id="QXFK01000018">
    <property type="protein sequence ID" value="RIV77079.1"/>
    <property type="molecule type" value="Genomic_DNA"/>
</dbReference>
<evidence type="ECO:0000313" key="1">
    <source>
        <dbReference type="EMBL" id="RIV77079.1"/>
    </source>
</evidence>
<name>A0A418NG97_9SPHN</name>
<accession>A0A418NG97</accession>
<organism evidence="1 2">
    <name type="scientific">Pelagerythrobacter aerophilus</name>
    <dbReference type="NCBI Taxonomy" id="2306995"/>
    <lineage>
        <taxon>Bacteria</taxon>
        <taxon>Pseudomonadati</taxon>
        <taxon>Pseudomonadota</taxon>
        <taxon>Alphaproteobacteria</taxon>
        <taxon>Sphingomonadales</taxon>
        <taxon>Erythrobacteraceae</taxon>
        <taxon>Pelagerythrobacter</taxon>
    </lineage>
</organism>
<reference evidence="1 2" key="1">
    <citation type="submission" date="2018-08" db="EMBL/GenBank/DDBJ databases">
        <title>Altererythrobacter sp.Ery1 and Ery12, the genome sequencing of novel strains in genus Alterythrobacter.</title>
        <authorList>
            <person name="Cheng H."/>
            <person name="Wu Y.-H."/>
            <person name="Fang C."/>
            <person name="Xu X.-W."/>
        </authorList>
    </citation>
    <scope>NUCLEOTIDE SEQUENCE [LARGE SCALE GENOMIC DNA]</scope>
    <source>
        <strain evidence="1 2">Ery1</strain>
    </source>
</reference>
<dbReference type="Proteomes" id="UP000285092">
    <property type="component" value="Unassembled WGS sequence"/>
</dbReference>
<dbReference type="AlphaFoldDB" id="A0A418NG97"/>
<keyword evidence="2" id="KW-1185">Reference proteome</keyword>
<sequence length="90" mass="10652">MAIMLVTYDLKQPGRDYQPVFDHIKTNYTWCKGLESVWLLDTTKTAQTIRDELKALVDSNDKVFVTRLQGNWGSFNYYCGDWLNKPERNW</sequence>
<gene>
    <name evidence="1" type="ORF">D2V04_13295</name>
</gene>
<proteinExistence type="predicted"/>
<comment type="caution">
    <text evidence="1">The sequence shown here is derived from an EMBL/GenBank/DDBJ whole genome shotgun (WGS) entry which is preliminary data.</text>
</comment>
<evidence type="ECO:0008006" key="3">
    <source>
        <dbReference type="Google" id="ProtNLM"/>
    </source>
</evidence>
<dbReference type="OrthoDB" id="2656750at2"/>
<evidence type="ECO:0000313" key="2">
    <source>
        <dbReference type="Proteomes" id="UP000285092"/>
    </source>
</evidence>